<sequence length="362" mass="39542">MESQNPPIGVATAGSPRKQHKQTSSLGSLYEVLADLDDTQLQYLIQEMNHTGHQNVPVMQAVTAFEGPNPSRSLGTLRKSMLPPAPGLQRRLSKSQQGQLRLQTAFRRSPSLRQMQQSPSPSIDQFSRPGSPVSPDPQAPERETPKPKAPNFSRPQSGVVRSDTVHSNWPLQQEKPRAPQRVVSEPASLHPPAGRSRAKSVAYRRIPRPDFTLPEGVTVTDLLELLEHEFQSSGTIQRPTSSYSMSRSPSFSAQLTPPLPNMPTGSSPRPLSQTNWSRPLRRHSSRLDMVLDAERNATGAEEIGLGMLEPRPTRSVSVGASGGSTPAGNTPVTPLDVFDRSFKADAPPVLVMEGIFDVLENQ</sequence>
<feature type="compositionally biased region" description="Low complexity" evidence="1">
    <location>
        <begin position="241"/>
        <end position="252"/>
    </location>
</feature>
<dbReference type="AlphaFoldDB" id="A0A4R8QH85"/>
<feature type="compositionally biased region" description="Polar residues" evidence="1">
    <location>
        <begin position="231"/>
        <end position="240"/>
    </location>
</feature>
<organism evidence="2 3">
    <name type="scientific">Colletotrichum spinosum</name>
    <dbReference type="NCBI Taxonomy" id="1347390"/>
    <lineage>
        <taxon>Eukaryota</taxon>
        <taxon>Fungi</taxon>
        <taxon>Dikarya</taxon>
        <taxon>Ascomycota</taxon>
        <taxon>Pezizomycotina</taxon>
        <taxon>Sordariomycetes</taxon>
        <taxon>Hypocreomycetidae</taxon>
        <taxon>Glomerellales</taxon>
        <taxon>Glomerellaceae</taxon>
        <taxon>Colletotrichum</taxon>
        <taxon>Colletotrichum orbiculare species complex</taxon>
    </lineage>
</organism>
<dbReference type="Proteomes" id="UP000295083">
    <property type="component" value="Unassembled WGS sequence"/>
</dbReference>
<accession>A0A4R8QH85</accession>
<feature type="region of interest" description="Disordered" evidence="1">
    <location>
        <begin position="65"/>
        <end position="200"/>
    </location>
</feature>
<feature type="compositionally biased region" description="Polar residues" evidence="1">
    <location>
        <begin position="263"/>
        <end position="277"/>
    </location>
</feature>
<feature type="region of interest" description="Disordered" evidence="1">
    <location>
        <begin position="1"/>
        <end position="24"/>
    </location>
</feature>
<feature type="region of interest" description="Disordered" evidence="1">
    <location>
        <begin position="311"/>
        <end position="332"/>
    </location>
</feature>
<feature type="compositionally biased region" description="Polar residues" evidence="1">
    <location>
        <begin position="111"/>
        <end position="125"/>
    </location>
</feature>
<feature type="compositionally biased region" description="Polar residues" evidence="1">
    <location>
        <begin position="314"/>
        <end position="332"/>
    </location>
</feature>
<keyword evidence="3" id="KW-1185">Reference proteome</keyword>
<dbReference type="EMBL" id="QAPG01000018">
    <property type="protein sequence ID" value="TDZ38221.1"/>
    <property type="molecule type" value="Genomic_DNA"/>
</dbReference>
<proteinExistence type="predicted"/>
<evidence type="ECO:0000313" key="3">
    <source>
        <dbReference type="Proteomes" id="UP000295083"/>
    </source>
</evidence>
<protein>
    <submittedName>
        <fullName evidence="2">Uncharacterized protein</fullName>
    </submittedName>
</protein>
<comment type="caution">
    <text evidence="2">The sequence shown here is derived from an EMBL/GenBank/DDBJ whole genome shotgun (WGS) entry which is preliminary data.</text>
</comment>
<gene>
    <name evidence="2" type="ORF">C8035_v006845</name>
</gene>
<feature type="region of interest" description="Disordered" evidence="1">
    <location>
        <begin position="231"/>
        <end position="277"/>
    </location>
</feature>
<evidence type="ECO:0000313" key="2">
    <source>
        <dbReference type="EMBL" id="TDZ38221.1"/>
    </source>
</evidence>
<reference evidence="2 3" key="1">
    <citation type="submission" date="2018-11" db="EMBL/GenBank/DDBJ databases">
        <title>Genome sequence and assembly of Colletotrichum spinosum.</title>
        <authorList>
            <person name="Gan P."/>
            <person name="Shirasu K."/>
        </authorList>
    </citation>
    <scope>NUCLEOTIDE SEQUENCE [LARGE SCALE GENOMIC DNA]</scope>
    <source>
        <strain evidence="2 3">CBS 515.97</strain>
    </source>
</reference>
<evidence type="ECO:0000256" key="1">
    <source>
        <dbReference type="SAM" id="MobiDB-lite"/>
    </source>
</evidence>
<name>A0A4R8QH85_9PEZI</name>